<dbReference type="RefSeq" id="WP_150444084.1">
    <property type="nucleotide sequence ID" value="NZ_VYQE01000001.1"/>
</dbReference>
<evidence type="ECO:0000313" key="8">
    <source>
        <dbReference type="EMBL" id="KAA9010599.1"/>
    </source>
</evidence>
<keyword evidence="3 5" id="KW-0698">rRNA processing</keyword>
<evidence type="ECO:0000259" key="7">
    <source>
        <dbReference type="Pfam" id="PF24986"/>
    </source>
</evidence>
<dbReference type="GO" id="GO:0006364">
    <property type="term" value="P:rRNA processing"/>
    <property type="evidence" value="ECO:0007669"/>
    <property type="project" value="UniProtKB-UniRule"/>
</dbReference>
<dbReference type="Proteomes" id="UP000326554">
    <property type="component" value="Unassembled WGS sequence"/>
</dbReference>
<dbReference type="InterPro" id="IPR036976">
    <property type="entry name" value="RimM_N_sf"/>
</dbReference>
<keyword evidence="4 5" id="KW-0143">Chaperone</keyword>
<dbReference type="GO" id="GO:0005840">
    <property type="term" value="C:ribosome"/>
    <property type="evidence" value="ECO:0007669"/>
    <property type="project" value="InterPro"/>
</dbReference>
<reference evidence="8 9" key="1">
    <citation type="submission" date="2019-09" db="EMBL/GenBank/DDBJ databases">
        <authorList>
            <person name="Park J.-S."/>
            <person name="Choi H.-J."/>
        </authorList>
    </citation>
    <scope>NUCLEOTIDE SEQUENCE [LARGE SCALE GENOMIC DNA]</scope>
    <source>
        <strain evidence="8 9">176SS1-4</strain>
    </source>
</reference>
<comment type="caution">
    <text evidence="8">The sequence shown here is derived from an EMBL/GenBank/DDBJ whole genome shotgun (WGS) entry which is preliminary data.</text>
</comment>
<dbReference type="InterPro" id="IPR056792">
    <property type="entry name" value="PRC_RimM"/>
</dbReference>
<dbReference type="PANTHER" id="PTHR33692">
    <property type="entry name" value="RIBOSOME MATURATION FACTOR RIMM"/>
    <property type="match status" value="1"/>
</dbReference>
<comment type="subunit">
    <text evidence="5">Binds ribosomal protein uS19.</text>
</comment>
<dbReference type="AlphaFoldDB" id="A0A5J5GQF8"/>
<feature type="domain" description="RimM N-terminal" evidence="6">
    <location>
        <begin position="7"/>
        <end position="85"/>
    </location>
</feature>
<comment type="subcellular location">
    <subcellularLocation>
        <location evidence="5">Cytoplasm</location>
    </subcellularLocation>
</comment>
<evidence type="ECO:0000259" key="6">
    <source>
        <dbReference type="Pfam" id="PF01782"/>
    </source>
</evidence>
<accession>A0A5J5GQF8</accession>
<comment type="similarity">
    <text evidence="5">Belongs to the RimM family.</text>
</comment>
<feature type="domain" description="Ribosome maturation factor RimM PRC barrel" evidence="7">
    <location>
        <begin position="98"/>
        <end position="166"/>
    </location>
</feature>
<dbReference type="EMBL" id="VYQE01000001">
    <property type="protein sequence ID" value="KAA9010599.1"/>
    <property type="molecule type" value="Genomic_DNA"/>
</dbReference>
<name>A0A5J5GQF8_9RHOB</name>
<dbReference type="GO" id="GO:0042274">
    <property type="term" value="P:ribosomal small subunit biogenesis"/>
    <property type="evidence" value="ECO:0007669"/>
    <property type="project" value="UniProtKB-UniRule"/>
</dbReference>
<comment type="function">
    <text evidence="5">An accessory protein needed during the final step in the assembly of 30S ribosomal subunit, possibly for assembly of the head region. Essential for efficient processing of 16S rRNA. May be needed both before and after RbfA during the maturation of 16S rRNA. It has affinity for free ribosomal 30S subunits but not for 70S ribosomes.</text>
</comment>
<evidence type="ECO:0000256" key="2">
    <source>
        <dbReference type="ARBA" id="ARBA00022517"/>
    </source>
</evidence>
<dbReference type="InterPro" id="IPR009000">
    <property type="entry name" value="Transl_B-barrel_sf"/>
</dbReference>
<evidence type="ECO:0000256" key="4">
    <source>
        <dbReference type="ARBA" id="ARBA00023186"/>
    </source>
</evidence>
<dbReference type="SUPFAM" id="SSF50447">
    <property type="entry name" value="Translation proteins"/>
    <property type="match status" value="1"/>
</dbReference>
<evidence type="ECO:0000256" key="3">
    <source>
        <dbReference type="ARBA" id="ARBA00022552"/>
    </source>
</evidence>
<dbReference type="Gene3D" id="2.40.30.60">
    <property type="entry name" value="RimM"/>
    <property type="match status" value="1"/>
</dbReference>
<evidence type="ECO:0000313" key="9">
    <source>
        <dbReference type="Proteomes" id="UP000326554"/>
    </source>
</evidence>
<organism evidence="8 9">
    <name type="scientific">Histidinibacterium aquaticum</name>
    <dbReference type="NCBI Taxonomy" id="2613962"/>
    <lineage>
        <taxon>Bacteria</taxon>
        <taxon>Pseudomonadati</taxon>
        <taxon>Pseudomonadota</taxon>
        <taxon>Alphaproteobacteria</taxon>
        <taxon>Rhodobacterales</taxon>
        <taxon>Paracoccaceae</taxon>
        <taxon>Histidinibacterium</taxon>
    </lineage>
</organism>
<comment type="domain">
    <text evidence="5">The PRC barrel domain binds ribosomal protein uS19.</text>
</comment>
<dbReference type="Gene3D" id="2.30.30.240">
    <property type="entry name" value="PRC-barrel domain"/>
    <property type="match status" value="1"/>
</dbReference>
<dbReference type="GO" id="GO:0005737">
    <property type="term" value="C:cytoplasm"/>
    <property type="evidence" value="ECO:0007669"/>
    <property type="project" value="UniProtKB-SubCell"/>
</dbReference>
<keyword evidence="1 5" id="KW-0963">Cytoplasm</keyword>
<keyword evidence="2 5" id="KW-0690">Ribosome biogenesis</keyword>
<protein>
    <recommendedName>
        <fullName evidence="5">Ribosome maturation factor RimM</fullName>
    </recommendedName>
</protein>
<dbReference type="InterPro" id="IPR002676">
    <property type="entry name" value="RimM_N"/>
</dbReference>
<evidence type="ECO:0000256" key="1">
    <source>
        <dbReference type="ARBA" id="ARBA00022490"/>
    </source>
</evidence>
<keyword evidence="9" id="KW-1185">Reference proteome</keyword>
<evidence type="ECO:0000256" key="5">
    <source>
        <dbReference type="HAMAP-Rule" id="MF_00014"/>
    </source>
</evidence>
<dbReference type="SUPFAM" id="SSF50346">
    <property type="entry name" value="PRC-barrel domain"/>
    <property type="match status" value="1"/>
</dbReference>
<dbReference type="GO" id="GO:0043022">
    <property type="term" value="F:ribosome binding"/>
    <property type="evidence" value="ECO:0007669"/>
    <property type="project" value="InterPro"/>
</dbReference>
<dbReference type="InterPro" id="IPR011033">
    <property type="entry name" value="PRC_barrel-like_sf"/>
</dbReference>
<gene>
    <name evidence="5 8" type="primary">rimM</name>
    <name evidence="8" type="ORF">F3S47_05000</name>
</gene>
<sequence length="172" mass="18095">MTDRVIVGALAGAFGVRGEVRLKSFCADPAAIVDYAPLYSADGKRFAELVLTGEAKGSLVARVDGVTTKEEADALKGTELYADRERLPELEEDEFYHADLIGLPVHDTGGALLGHVKAVHDHGAGDLLEIHGPGLSATVLLPFTREIVPTVDIGAGRIVADPPAGLFPEDAE</sequence>
<dbReference type="NCBIfam" id="TIGR02273">
    <property type="entry name" value="16S_RimM"/>
    <property type="match status" value="1"/>
</dbReference>
<dbReference type="Pfam" id="PF01782">
    <property type="entry name" value="RimM"/>
    <property type="match status" value="1"/>
</dbReference>
<proteinExistence type="inferred from homology"/>
<dbReference type="InterPro" id="IPR011961">
    <property type="entry name" value="RimM"/>
</dbReference>
<dbReference type="HAMAP" id="MF_00014">
    <property type="entry name" value="Ribosome_mat_RimM"/>
    <property type="match status" value="1"/>
</dbReference>
<dbReference type="Pfam" id="PF24986">
    <property type="entry name" value="PRC_RimM"/>
    <property type="match status" value="1"/>
</dbReference>
<dbReference type="PANTHER" id="PTHR33692:SF1">
    <property type="entry name" value="RIBOSOME MATURATION FACTOR RIMM"/>
    <property type="match status" value="1"/>
</dbReference>